<evidence type="ECO:0000313" key="3">
    <source>
        <dbReference type="EMBL" id="APT86219.1"/>
    </source>
</evidence>
<dbReference type="RefSeq" id="WP_075729217.1">
    <property type="nucleotide sequence ID" value="NZ_BJNB01000021.1"/>
</dbReference>
<dbReference type="InterPro" id="IPR007037">
    <property type="entry name" value="SIP_rossman_dom"/>
</dbReference>
<dbReference type="InterPro" id="IPR039374">
    <property type="entry name" value="SIP_fam"/>
</dbReference>
<reference evidence="3 5" key="1">
    <citation type="submission" date="2014-08" db="EMBL/GenBank/DDBJ databases">
        <title>Complete genome sequence of Corynebacterium flavescens OJ8(T)(=DSM 20296(T)), isolated from cheese.</title>
        <authorList>
            <person name="Ruckert C."/>
            <person name="Albersmeier A."/>
            <person name="Winkler A."/>
            <person name="Kalinowski J."/>
        </authorList>
    </citation>
    <scope>NUCLEOTIDE SEQUENCE [LARGE SCALE GENOMIC DNA]</scope>
    <source>
        <strain evidence="3 5">OJ8</strain>
    </source>
</reference>
<dbReference type="Proteomes" id="UP000315353">
    <property type="component" value="Unassembled WGS sequence"/>
</dbReference>
<dbReference type="EMBL" id="CP009246">
    <property type="protein sequence ID" value="APT86219.1"/>
    <property type="molecule type" value="Genomic_DNA"/>
</dbReference>
<organism evidence="3 5">
    <name type="scientific">Corynebacterium flavescens</name>
    <dbReference type="NCBI Taxonomy" id="28028"/>
    <lineage>
        <taxon>Bacteria</taxon>
        <taxon>Bacillati</taxon>
        <taxon>Actinomycetota</taxon>
        <taxon>Actinomycetes</taxon>
        <taxon>Mycobacteriales</taxon>
        <taxon>Corynebacteriaceae</taxon>
        <taxon>Corynebacterium</taxon>
    </lineage>
</organism>
<dbReference type="InterPro" id="IPR017938">
    <property type="entry name" value="Riboflavin_synthase-like_b-brl"/>
</dbReference>
<dbReference type="PANTHER" id="PTHR30157">
    <property type="entry name" value="FERRIC REDUCTASE, NADPH-DEPENDENT"/>
    <property type="match status" value="1"/>
</dbReference>
<evidence type="ECO:0000313" key="4">
    <source>
        <dbReference type="EMBL" id="GEB97972.1"/>
    </source>
</evidence>
<evidence type="ECO:0000313" key="5">
    <source>
        <dbReference type="Proteomes" id="UP000185479"/>
    </source>
</evidence>
<dbReference type="AlphaFoldDB" id="A0A1L7CK79"/>
<name>A0A1L7CK79_CORFL</name>
<dbReference type="InterPro" id="IPR017927">
    <property type="entry name" value="FAD-bd_FR_type"/>
</dbReference>
<dbReference type="PANTHER" id="PTHR30157:SF0">
    <property type="entry name" value="NADPH-DEPENDENT FERRIC-CHELATE REDUCTASE"/>
    <property type="match status" value="1"/>
</dbReference>
<keyword evidence="5" id="KW-1185">Reference proteome</keyword>
<dbReference type="InterPro" id="IPR013113">
    <property type="entry name" value="SIP_FAD-bd"/>
</dbReference>
<dbReference type="Proteomes" id="UP000185479">
    <property type="component" value="Chromosome"/>
</dbReference>
<dbReference type="CDD" id="cd06193">
    <property type="entry name" value="siderophore_interacting"/>
    <property type="match status" value="1"/>
</dbReference>
<evidence type="ECO:0000313" key="6">
    <source>
        <dbReference type="Proteomes" id="UP000315353"/>
    </source>
</evidence>
<reference evidence="4 6" key="2">
    <citation type="submission" date="2019-06" db="EMBL/GenBank/DDBJ databases">
        <title>Whole genome shotgun sequence of Corynebacterium flavescens NBRC 14136.</title>
        <authorList>
            <person name="Hosoyama A."/>
            <person name="Uohara A."/>
            <person name="Ohji S."/>
            <person name="Ichikawa N."/>
        </authorList>
    </citation>
    <scope>NUCLEOTIDE SEQUENCE [LARGE SCALE GENOMIC DNA]</scope>
    <source>
        <strain evidence="4 6">NBRC 14136</strain>
    </source>
</reference>
<dbReference type="PROSITE" id="PS51384">
    <property type="entry name" value="FAD_FR"/>
    <property type="match status" value="1"/>
</dbReference>
<dbReference type="GeneID" id="82879644"/>
<dbReference type="InterPro" id="IPR039261">
    <property type="entry name" value="FNR_nucleotide-bd"/>
</dbReference>
<accession>A0A1L7CK79</accession>
<protein>
    <submittedName>
        <fullName evidence="4">Siderophore-interacting protein</fullName>
    </submittedName>
</protein>
<feature type="region of interest" description="Disordered" evidence="1">
    <location>
        <begin position="219"/>
        <end position="251"/>
    </location>
</feature>
<proteinExistence type="predicted"/>
<dbReference type="STRING" id="28028.CFLV_02775"/>
<dbReference type="Gene3D" id="3.40.50.80">
    <property type="entry name" value="Nucleotide-binding domain of ferredoxin-NADP reductase (FNR) module"/>
    <property type="match status" value="1"/>
</dbReference>
<dbReference type="EMBL" id="BJNB01000021">
    <property type="protein sequence ID" value="GEB97972.1"/>
    <property type="molecule type" value="Genomic_DNA"/>
</dbReference>
<gene>
    <name evidence="4" type="ORF">CFL01nite_14670</name>
    <name evidence="3" type="ORF">CFLV_02775</name>
</gene>
<dbReference type="Pfam" id="PF08021">
    <property type="entry name" value="FAD_binding_9"/>
    <property type="match status" value="1"/>
</dbReference>
<sequence length="298" mass="32643">MPYHPFRATVVSTQRLSPNFQRVRLSGLKYMGPRGHIHDLRIKLIFPGPSGLVEFPTDTQENWFEVWQSLDPATRGAMRTYSVRELDRDTGILTVDFVLHTAPGQAGPACTWASSATPGDDIYVVAPSADDESGPGIEFQPADANEVHLFGDETALPALARIVDEWPKTLTGTIHIEVPTAADRQEVNAPPGVSIEWLPREDAQLGALLIEVLSRHRGLPSPAPETEDAPDPDILWETPAFSSSGEEIDPRTSGGAYWWIAGESGVVKHMRRMLVRGAGIPRSQVSFMGYWKRGAAEG</sequence>
<evidence type="ECO:0000256" key="1">
    <source>
        <dbReference type="SAM" id="MobiDB-lite"/>
    </source>
</evidence>
<dbReference type="KEGG" id="cfc:CFLV_02775"/>
<dbReference type="SUPFAM" id="SSF63380">
    <property type="entry name" value="Riboflavin synthase domain-like"/>
    <property type="match status" value="1"/>
</dbReference>
<evidence type="ECO:0000259" key="2">
    <source>
        <dbReference type="PROSITE" id="PS51384"/>
    </source>
</evidence>
<dbReference type="Gene3D" id="2.40.30.10">
    <property type="entry name" value="Translation factors"/>
    <property type="match status" value="1"/>
</dbReference>
<feature type="domain" description="FAD-binding FR-type" evidence="2">
    <location>
        <begin position="3"/>
        <end position="142"/>
    </location>
</feature>
<dbReference type="OrthoDB" id="3291337at2"/>
<dbReference type="Pfam" id="PF04954">
    <property type="entry name" value="SIP"/>
    <property type="match status" value="1"/>
</dbReference>
<dbReference type="GO" id="GO:0016491">
    <property type="term" value="F:oxidoreductase activity"/>
    <property type="evidence" value="ECO:0007669"/>
    <property type="project" value="InterPro"/>
</dbReference>